<keyword evidence="2" id="KW-1185">Reference proteome</keyword>
<dbReference type="HOGENOM" id="CLU_1602529_0_0_1"/>
<accession>A0A066XAX4</accession>
<sequence>MEISYTIGTWIVEALELGPAGMPPGSFTLTLEGDGACSTIFQTVIQRDAAWQTAIDRCMERKILPRLSWAQRRRDPQNWCTTNMRYVLEAFPQALRDMTTGDSIITSNFELGEAWDVERLVEENKSWTMQDWERAWSIRDMDRFEPDPPSPDWLQLLCENMSQPGMIRDRIILDNSGTVLAVG</sequence>
<dbReference type="OMA" id="SMPANID"/>
<dbReference type="Proteomes" id="UP000027238">
    <property type="component" value="Unassembled WGS sequence"/>
</dbReference>
<reference evidence="2" key="1">
    <citation type="journal article" date="2014" name="Genome Announc.">
        <title>Draft genome sequence of Colletotrichum sublineola, a destructive pathogen of cultivated sorghum.</title>
        <authorList>
            <person name="Baroncelli R."/>
            <person name="Sanz-Martin J.M."/>
            <person name="Rech G.E."/>
            <person name="Sukno S.A."/>
            <person name="Thon M.R."/>
        </authorList>
    </citation>
    <scope>NUCLEOTIDE SEQUENCE [LARGE SCALE GENOMIC DNA]</scope>
    <source>
        <strain evidence="2">TX430BB</strain>
    </source>
</reference>
<dbReference type="EMBL" id="JMSE01001095">
    <property type="protein sequence ID" value="KDN64789.1"/>
    <property type="molecule type" value="Genomic_DNA"/>
</dbReference>
<protein>
    <submittedName>
        <fullName evidence="1">Uncharacterized protein</fullName>
    </submittedName>
</protein>
<evidence type="ECO:0000313" key="2">
    <source>
        <dbReference type="Proteomes" id="UP000027238"/>
    </source>
</evidence>
<gene>
    <name evidence="1" type="ORF">CSUB01_08674</name>
</gene>
<evidence type="ECO:0000313" key="1">
    <source>
        <dbReference type="EMBL" id="KDN64789.1"/>
    </source>
</evidence>
<organism evidence="1 2">
    <name type="scientific">Colletotrichum sublineola</name>
    <name type="common">Sorghum anthracnose fungus</name>
    <dbReference type="NCBI Taxonomy" id="1173701"/>
    <lineage>
        <taxon>Eukaryota</taxon>
        <taxon>Fungi</taxon>
        <taxon>Dikarya</taxon>
        <taxon>Ascomycota</taxon>
        <taxon>Pezizomycotina</taxon>
        <taxon>Sordariomycetes</taxon>
        <taxon>Hypocreomycetidae</taxon>
        <taxon>Glomerellales</taxon>
        <taxon>Glomerellaceae</taxon>
        <taxon>Colletotrichum</taxon>
        <taxon>Colletotrichum graminicola species complex</taxon>
    </lineage>
</organism>
<dbReference type="AlphaFoldDB" id="A0A066XAX4"/>
<dbReference type="OrthoDB" id="5062850at2759"/>
<proteinExistence type="predicted"/>
<comment type="caution">
    <text evidence="1">The sequence shown here is derived from an EMBL/GenBank/DDBJ whole genome shotgun (WGS) entry which is preliminary data.</text>
</comment>
<dbReference type="eggNOG" id="ENOG502SNVZ">
    <property type="taxonomic scope" value="Eukaryota"/>
</dbReference>
<name>A0A066XAX4_COLSU</name>